<evidence type="ECO:0000256" key="1">
    <source>
        <dbReference type="SAM" id="Phobius"/>
    </source>
</evidence>
<organism evidence="2 3">
    <name type="scientific">Streptomyces ovatisporus</name>
    <dbReference type="NCBI Taxonomy" id="1128682"/>
    <lineage>
        <taxon>Bacteria</taxon>
        <taxon>Bacillati</taxon>
        <taxon>Actinomycetota</taxon>
        <taxon>Actinomycetes</taxon>
        <taxon>Kitasatosporales</taxon>
        <taxon>Streptomycetaceae</taxon>
        <taxon>Streptomyces</taxon>
    </lineage>
</organism>
<gene>
    <name evidence="2" type="ORF">ACFPA8_00840</name>
</gene>
<dbReference type="EMBL" id="JBHSFH010000002">
    <property type="protein sequence ID" value="MFC4492682.1"/>
    <property type="molecule type" value="Genomic_DNA"/>
</dbReference>
<name>A0ABV8ZY97_9ACTN</name>
<evidence type="ECO:0000313" key="2">
    <source>
        <dbReference type="EMBL" id="MFC4492682.1"/>
    </source>
</evidence>
<keyword evidence="1" id="KW-1133">Transmembrane helix</keyword>
<proteinExistence type="predicted"/>
<feature type="transmembrane region" description="Helical" evidence="1">
    <location>
        <begin position="12"/>
        <end position="30"/>
    </location>
</feature>
<comment type="caution">
    <text evidence="2">The sequence shown here is derived from an EMBL/GenBank/DDBJ whole genome shotgun (WGS) entry which is preliminary data.</text>
</comment>
<evidence type="ECO:0008006" key="4">
    <source>
        <dbReference type="Google" id="ProtNLM"/>
    </source>
</evidence>
<keyword evidence="1" id="KW-0472">Membrane</keyword>
<dbReference type="Proteomes" id="UP001595997">
    <property type="component" value="Unassembled WGS sequence"/>
</dbReference>
<protein>
    <recommendedName>
        <fullName evidence="4">Integral membrane protein</fullName>
    </recommendedName>
</protein>
<feature type="transmembrane region" description="Helical" evidence="1">
    <location>
        <begin position="36"/>
        <end position="60"/>
    </location>
</feature>
<keyword evidence="3" id="KW-1185">Reference proteome</keyword>
<evidence type="ECO:0000313" key="3">
    <source>
        <dbReference type="Proteomes" id="UP001595997"/>
    </source>
</evidence>
<reference evidence="3" key="1">
    <citation type="journal article" date="2019" name="Int. J. Syst. Evol. Microbiol.">
        <title>The Global Catalogue of Microorganisms (GCM) 10K type strain sequencing project: providing services to taxonomists for standard genome sequencing and annotation.</title>
        <authorList>
            <consortium name="The Broad Institute Genomics Platform"/>
            <consortium name="The Broad Institute Genome Sequencing Center for Infectious Disease"/>
            <person name="Wu L."/>
            <person name="Ma J."/>
        </authorList>
    </citation>
    <scope>NUCLEOTIDE SEQUENCE [LARGE SCALE GENOMIC DNA]</scope>
    <source>
        <strain evidence="3">CGMCC 4.7357</strain>
    </source>
</reference>
<keyword evidence="1" id="KW-0812">Transmembrane</keyword>
<accession>A0ABV8ZY97</accession>
<dbReference type="RefSeq" id="WP_386440665.1">
    <property type="nucleotide sequence ID" value="NZ_JBHSFH010000002.1"/>
</dbReference>
<sequence length="105" mass="11310">MNRHRFEPARLLLGLLLIGGAVMYVLDALGEWKVPVWAQLAAMPVALTLAAFTAWTTFAVRRHLRRKRGRPPQALGAMPVDDLRTGYARSADGESDGGAGGPDNG</sequence>